<dbReference type="EMBL" id="NQVE01000017">
    <property type="protein sequence ID" value="RAL53680.1"/>
    <property type="molecule type" value="Genomic_DNA"/>
</dbReference>
<keyword evidence="2" id="KW-1185">Reference proteome</keyword>
<dbReference type="AlphaFoldDB" id="A0A328E7Y0"/>
<proteinExistence type="predicted"/>
<sequence>MGSDLTLRLAEWKKKGEAVGSLVHAKIKKDISCLVLSGMLESSDAEIKKAT</sequence>
<evidence type="ECO:0000313" key="2">
    <source>
        <dbReference type="Proteomes" id="UP000249390"/>
    </source>
</evidence>
<protein>
    <submittedName>
        <fullName evidence="1">Uncharacterized protein</fullName>
    </submittedName>
</protein>
<evidence type="ECO:0000313" key="1">
    <source>
        <dbReference type="EMBL" id="RAL53680.1"/>
    </source>
</evidence>
<organism evidence="1 2">
    <name type="scientific">Cuscuta australis</name>
    <dbReference type="NCBI Taxonomy" id="267555"/>
    <lineage>
        <taxon>Eukaryota</taxon>
        <taxon>Viridiplantae</taxon>
        <taxon>Streptophyta</taxon>
        <taxon>Embryophyta</taxon>
        <taxon>Tracheophyta</taxon>
        <taxon>Spermatophyta</taxon>
        <taxon>Magnoliopsida</taxon>
        <taxon>eudicotyledons</taxon>
        <taxon>Gunneridae</taxon>
        <taxon>Pentapetalae</taxon>
        <taxon>asterids</taxon>
        <taxon>lamiids</taxon>
        <taxon>Solanales</taxon>
        <taxon>Convolvulaceae</taxon>
        <taxon>Cuscuteae</taxon>
        <taxon>Cuscuta</taxon>
        <taxon>Cuscuta subgen. Grammica</taxon>
        <taxon>Cuscuta sect. Cleistogrammica</taxon>
    </lineage>
</organism>
<gene>
    <name evidence="1" type="ORF">DM860_015408</name>
</gene>
<name>A0A328E7Y0_9ASTE</name>
<comment type="caution">
    <text evidence="1">The sequence shown here is derived from an EMBL/GenBank/DDBJ whole genome shotgun (WGS) entry which is preliminary data.</text>
</comment>
<reference evidence="1 2" key="1">
    <citation type="submission" date="2018-06" db="EMBL/GenBank/DDBJ databases">
        <title>The Genome of Cuscuta australis (Dodder) Provides Insight into the Evolution of Plant Parasitism.</title>
        <authorList>
            <person name="Liu H."/>
        </authorList>
    </citation>
    <scope>NUCLEOTIDE SEQUENCE [LARGE SCALE GENOMIC DNA]</scope>
    <source>
        <strain evidence="2">cv. Yunnan</strain>
        <tissue evidence="1">Vines</tissue>
    </source>
</reference>
<accession>A0A328E7Y0</accession>
<dbReference type="Proteomes" id="UP000249390">
    <property type="component" value="Unassembled WGS sequence"/>
</dbReference>